<dbReference type="PANTHER" id="PTHR42146:SF1">
    <property type="entry name" value="OLIGORIBONUCLEASE NRNB"/>
    <property type="match status" value="1"/>
</dbReference>
<evidence type="ECO:0000313" key="4">
    <source>
        <dbReference type="Proteomes" id="UP000027093"/>
    </source>
</evidence>
<sequence>MNRIVQSNRFLLVDSHRHRCHGRTIAVPEHAKNARKPISCSRMFLFPVHGGRVFFSLFLKLLIPASYGYALLPEIVVMSHKEDVDGLASAALAKAAFDAQTVILSDYPALIPKLEKLASSEKKIDSLFICDLGLSKKNEQRFVELLAKIAGKGTKVTYIDHHDISKETVAGLKKAKVTLIHTVKECTSVQVYRKYKKKLPESATFLAAMGALTDYMEKKPAAAKLVPRYDRQFLMLEATSLSYMISASQKDEDFLVRIVDTLSKGKYPHDVKGGFELAEKYAKKVANAVESIRSGIVKLDNLAHAPSTVELSSSMVVNFVLGSSGKPAAMVYKLKEDIGSYVVSIRGSKGCKVHLGRLVNDIASNLGGSGGGHDKACGAVIPKDRLNEFVKTLDSKIVG</sequence>
<dbReference type="Pfam" id="PF02272">
    <property type="entry name" value="DHHA1"/>
    <property type="match status" value="1"/>
</dbReference>
<accession>A0A060HIY7</accession>
<keyword evidence="4" id="KW-1185">Reference proteome</keyword>
<dbReference type="Proteomes" id="UP000027093">
    <property type="component" value="Chromosome"/>
</dbReference>
<organism evidence="3 4">
    <name type="scientific">Nitrososphaera viennensis EN76</name>
    <dbReference type="NCBI Taxonomy" id="926571"/>
    <lineage>
        <taxon>Archaea</taxon>
        <taxon>Nitrososphaerota</taxon>
        <taxon>Nitrososphaeria</taxon>
        <taxon>Nitrososphaerales</taxon>
        <taxon>Nitrososphaeraceae</taxon>
        <taxon>Nitrososphaera</taxon>
    </lineage>
</organism>
<dbReference type="GO" id="GO:0003676">
    <property type="term" value="F:nucleic acid binding"/>
    <property type="evidence" value="ECO:0007669"/>
    <property type="project" value="InterPro"/>
</dbReference>
<dbReference type="PANTHER" id="PTHR42146">
    <property type="entry name" value="3',5'-CYCLIC-NUCLEOTIDE PHOSPHODIESTERASE"/>
    <property type="match status" value="1"/>
</dbReference>
<name>A0A060HIY7_9ARCH</name>
<feature type="domain" description="DDH" evidence="1">
    <location>
        <begin position="75"/>
        <end position="194"/>
    </location>
</feature>
<evidence type="ECO:0000259" key="2">
    <source>
        <dbReference type="Pfam" id="PF02272"/>
    </source>
</evidence>
<feature type="domain" description="DHHA1" evidence="2">
    <location>
        <begin position="314"/>
        <end position="397"/>
    </location>
</feature>
<dbReference type="EMBL" id="CP007536">
    <property type="protein sequence ID" value="AIC15275.1"/>
    <property type="molecule type" value="Genomic_DNA"/>
</dbReference>
<protein>
    <submittedName>
        <fullName evidence="3">Putative phosphoesterase, DHHA1</fullName>
    </submittedName>
</protein>
<dbReference type="InterPro" id="IPR038763">
    <property type="entry name" value="DHH_sf"/>
</dbReference>
<dbReference type="HOGENOM" id="CLU_071985_0_0_2"/>
<proteinExistence type="predicted"/>
<evidence type="ECO:0000313" key="3">
    <source>
        <dbReference type="EMBL" id="AIC15275.1"/>
    </source>
</evidence>
<dbReference type="KEGG" id="nvn:NVIE_010490"/>
<dbReference type="InterPro" id="IPR001667">
    <property type="entry name" value="DDH_dom"/>
</dbReference>
<dbReference type="STRING" id="926571.NVIE_010490"/>
<dbReference type="InterPro" id="IPR052968">
    <property type="entry name" value="Nucleotide_metab_enz"/>
</dbReference>
<dbReference type="Gene3D" id="3.10.310.30">
    <property type="match status" value="1"/>
</dbReference>
<reference evidence="3 4" key="1">
    <citation type="journal article" date="2014" name="Int. J. Syst. Evol. Microbiol.">
        <title>Nitrososphaera viennensis gen. nov., sp. nov., an aerobic and mesophilic, ammonia-oxidizing archaeon from soil and a member of the archaeal phylum Thaumarchaeota.</title>
        <authorList>
            <person name="Stieglmeier M."/>
            <person name="Klingl A."/>
            <person name="Alves R.J."/>
            <person name="Rittmann S.K."/>
            <person name="Melcher M."/>
            <person name="Leisch N."/>
            <person name="Schleper C."/>
        </authorList>
    </citation>
    <scope>NUCLEOTIDE SEQUENCE [LARGE SCALE GENOMIC DNA]</scope>
    <source>
        <strain evidence="3">EN76</strain>
    </source>
</reference>
<evidence type="ECO:0000259" key="1">
    <source>
        <dbReference type="Pfam" id="PF01368"/>
    </source>
</evidence>
<gene>
    <name evidence="3" type="ORF">NVIE_010490</name>
</gene>
<dbReference type="AlphaFoldDB" id="A0A060HIY7"/>
<dbReference type="Pfam" id="PF01368">
    <property type="entry name" value="DHH"/>
    <property type="match status" value="1"/>
</dbReference>
<dbReference type="InterPro" id="IPR003156">
    <property type="entry name" value="DHHA1_dom"/>
</dbReference>
<dbReference type="SUPFAM" id="SSF64182">
    <property type="entry name" value="DHH phosphoesterases"/>
    <property type="match status" value="1"/>
</dbReference>